<organism evidence="1 2">
    <name type="scientific">Chlorovirus heliozoae</name>
    <dbReference type="NCBI Taxonomy" id="322019"/>
    <lineage>
        <taxon>Viruses</taxon>
        <taxon>Varidnaviria</taxon>
        <taxon>Bamfordvirae</taxon>
        <taxon>Nucleocytoviricota</taxon>
        <taxon>Megaviricetes</taxon>
        <taxon>Algavirales</taxon>
        <taxon>Phycodnaviridae</taxon>
        <taxon>Chlorovirus</taxon>
    </lineage>
</organism>
<evidence type="ECO:0000313" key="2">
    <source>
        <dbReference type="Proteomes" id="UP000202420"/>
    </source>
</evidence>
<dbReference type="EMBL" id="EF101928">
    <property type="protein sequence ID" value="ABT16913.1"/>
    <property type="molecule type" value="Genomic_DNA"/>
</dbReference>
<proteinExistence type="predicted"/>
<dbReference type="Proteomes" id="UP000202420">
    <property type="component" value="Segment"/>
</dbReference>
<dbReference type="GeneID" id="5470868"/>
<gene>
    <name evidence="1" type="primary">z779R</name>
    <name evidence="1" type="ORF">ATCV1_z779R</name>
</gene>
<keyword evidence="2" id="KW-1185">Reference proteome</keyword>
<protein>
    <submittedName>
        <fullName evidence="1">Uncharacterized protein z779R</fullName>
    </submittedName>
</protein>
<reference evidence="1 2" key="1">
    <citation type="submission" date="2006-09" db="EMBL/GenBank/DDBJ databases">
        <title>Sequence and annotation of the 288-kb ATCV-1 virus that infects an endosymbiotic Chlorella strain of the heliozoon Acanthocystis turfacea.</title>
        <authorList>
            <person name="Fitzgerald L.A."/>
            <person name="Graves M.V."/>
            <person name="Li X."/>
            <person name="Pfitzner A.J.P."/>
            <person name="Hartigan J."/>
            <person name="Van Etten J.L."/>
        </authorList>
    </citation>
    <scope>NUCLEOTIDE SEQUENCE [LARGE SCALE GENOMIC DNA]</scope>
    <source>
        <strain evidence="1 2">ATCV-1</strain>
    </source>
</reference>
<evidence type="ECO:0000313" key="1">
    <source>
        <dbReference type="EMBL" id="ABT16913.1"/>
    </source>
</evidence>
<sequence length="77" mass="8895">MFFSSELPEIIFSTGPRRYLSTSASSFRYFPLLMFSTMTEEFVRSAGRPNTPKYFSRKLSERSASFSKSLSVVLWFA</sequence>
<accession>A7KA39</accession>
<dbReference type="KEGG" id="vg:5470868"/>
<dbReference type="RefSeq" id="YP_001427260.1">
    <property type="nucleotide sequence ID" value="NC_008724.1"/>
</dbReference>
<name>A7KA39_9PHYC</name>
<dbReference type="OrthoDB" id="28569at10239"/>